<dbReference type="PROSITE" id="PS51733">
    <property type="entry name" value="BPL_LPL_CATALYTIC"/>
    <property type="match status" value="1"/>
</dbReference>
<comment type="caution">
    <text evidence="7">The sequence shown here is derived from an EMBL/GenBank/DDBJ whole genome shotgun (WGS) entry which is preliminary data.</text>
</comment>
<dbReference type="HOGENOM" id="CLU_022986_3_0_1"/>
<proteinExistence type="inferred from homology"/>
<evidence type="ECO:0000256" key="3">
    <source>
        <dbReference type="ARBA" id="ARBA00008242"/>
    </source>
</evidence>
<evidence type="ECO:0000259" key="6">
    <source>
        <dbReference type="PROSITE" id="PS51733"/>
    </source>
</evidence>
<protein>
    <recommendedName>
        <fullName evidence="4">Putative lipoate-protein ligase A</fullName>
    </recommendedName>
</protein>
<dbReference type="GO" id="GO:0017118">
    <property type="term" value="F:lipoyltransferase activity"/>
    <property type="evidence" value="ECO:0007669"/>
    <property type="project" value="TreeGrafter"/>
</dbReference>
<comment type="pathway">
    <text evidence="2">Protein modification; protein lipoylation via exogenous pathway; protein N(6)-(lipoyl)lysine from lipoate: step 2/2.</text>
</comment>
<dbReference type="RefSeq" id="XP_007738233.1">
    <property type="nucleotide sequence ID" value="XM_007740043.1"/>
</dbReference>
<dbReference type="GO" id="GO:0005739">
    <property type="term" value="C:mitochondrion"/>
    <property type="evidence" value="ECO:0007669"/>
    <property type="project" value="TreeGrafter"/>
</dbReference>
<accession>W9XBW4</accession>
<dbReference type="eggNOG" id="KOG3159">
    <property type="taxonomic scope" value="Eukaryota"/>
</dbReference>
<dbReference type="InterPro" id="IPR045864">
    <property type="entry name" value="aa-tRNA-synth_II/BPL/LPL"/>
</dbReference>
<dbReference type="AlphaFoldDB" id="W9XBW4"/>
<feature type="domain" description="BPL/LPL catalytic" evidence="6">
    <location>
        <begin position="85"/>
        <end position="307"/>
    </location>
</feature>
<evidence type="ECO:0000256" key="5">
    <source>
        <dbReference type="SAM" id="MobiDB-lite"/>
    </source>
</evidence>
<dbReference type="InterPro" id="IPR004143">
    <property type="entry name" value="BPL_LPL_catalytic"/>
</dbReference>
<keyword evidence="8" id="KW-1185">Reference proteome</keyword>
<dbReference type="STRING" id="1182542.W9XBW4"/>
<dbReference type="CDD" id="cd16443">
    <property type="entry name" value="LplA"/>
    <property type="match status" value="1"/>
</dbReference>
<comment type="similarity">
    <text evidence="3">Belongs to the LplA family.</text>
</comment>
<evidence type="ECO:0000313" key="8">
    <source>
        <dbReference type="Proteomes" id="UP000019478"/>
    </source>
</evidence>
<dbReference type="SUPFAM" id="SSF55681">
    <property type="entry name" value="Class II aaRS and biotin synthetases"/>
    <property type="match status" value="1"/>
</dbReference>
<dbReference type="OrthoDB" id="201621at2759"/>
<evidence type="ECO:0000256" key="2">
    <source>
        <dbReference type="ARBA" id="ARBA00005085"/>
    </source>
</evidence>
<evidence type="ECO:0000256" key="1">
    <source>
        <dbReference type="ARBA" id="ARBA00003253"/>
    </source>
</evidence>
<dbReference type="Pfam" id="PF21948">
    <property type="entry name" value="LplA-B_cat"/>
    <property type="match status" value="2"/>
</dbReference>
<comment type="function">
    <text evidence="1">Catalyzes both the ATP-dependent activation of exogenously supplied lipoate to lipoyl-AMP and the transfer of the activated lipoyl onto the lipoyl domains of lipoate-dependent enzymes.</text>
</comment>
<dbReference type="GeneID" id="19174033"/>
<evidence type="ECO:0000313" key="7">
    <source>
        <dbReference type="EMBL" id="EXJ77723.1"/>
    </source>
</evidence>
<dbReference type="Gene3D" id="3.30.930.10">
    <property type="entry name" value="Bira Bifunctional Protein, Domain 2"/>
    <property type="match status" value="1"/>
</dbReference>
<dbReference type="PANTHER" id="PTHR12561:SF3">
    <property type="entry name" value="LIPOYLTRANSFERASE 1, MITOCHONDRIAL"/>
    <property type="match status" value="1"/>
</dbReference>
<organism evidence="7 8">
    <name type="scientific">Capronia epimyces CBS 606.96</name>
    <dbReference type="NCBI Taxonomy" id="1182542"/>
    <lineage>
        <taxon>Eukaryota</taxon>
        <taxon>Fungi</taxon>
        <taxon>Dikarya</taxon>
        <taxon>Ascomycota</taxon>
        <taxon>Pezizomycotina</taxon>
        <taxon>Eurotiomycetes</taxon>
        <taxon>Chaetothyriomycetidae</taxon>
        <taxon>Chaetothyriales</taxon>
        <taxon>Herpotrichiellaceae</taxon>
        <taxon>Capronia</taxon>
    </lineage>
</organism>
<dbReference type="InterPro" id="IPR004562">
    <property type="entry name" value="LipoylTrfase_LipoateP_Ligase"/>
</dbReference>
<dbReference type="UniPathway" id="UPA00537">
    <property type="reaction ID" value="UER00595"/>
</dbReference>
<dbReference type="EMBL" id="AMGY01000010">
    <property type="protein sequence ID" value="EXJ77723.1"/>
    <property type="molecule type" value="Genomic_DNA"/>
</dbReference>
<dbReference type="GO" id="GO:0009249">
    <property type="term" value="P:protein lipoylation"/>
    <property type="evidence" value="ECO:0007669"/>
    <property type="project" value="InterPro"/>
</dbReference>
<name>W9XBW4_9EURO</name>
<sequence>MRAALSPNLTPSRWIRLRLSHSPTAPLPAYHASRSLTSVRSSHASWKLQDLSRVSQDTTPLVFHSTSDNPYHNLALEHYLLTHLHSDSRVLLFYTNRPCVVIGRNQNPWLETDLRRLREGLLAPQEEAEREEAASETMGSQHHGLPTTDTTRPHSTAISLVRRRSGGGTVFHDSGNLNYSVIVPNSKSFKRSTHAEMVVRALSSAKLKLQLTTVFPHYEGLEVKVNDRNDIVMRHQNDDPSQWLKVSGSAYKLTRGRALHHGTLLYSSPYIDKISELLRSPGRDFIHAKGVESVRSKVANLVWTPDIRQRHEVRTQITEAIIDEFWNMYGAGQTRQPGMNEITIGHLDCAADRNPEVAAGVAELMSDAWRFEQTPRFDFSSGVLDGMSVGFQASHGVLEHLTLKRSDGALLVQKQNDDFGQAVKLSDVKSWRDLVQSGQGPGDSRDQSPAVRPAASIAPRNINVPDSLIRMVEAIFPRWRT</sequence>
<dbReference type="Proteomes" id="UP000019478">
    <property type="component" value="Unassembled WGS sequence"/>
</dbReference>
<feature type="region of interest" description="Disordered" evidence="5">
    <location>
        <begin position="125"/>
        <end position="154"/>
    </location>
</feature>
<dbReference type="PANTHER" id="PTHR12561">
    <property type="entry name" value="LIPOATE-PROTEIN LIGASE"/>
    <property type="match status" value="1"/>
</dbReference>
<reference evidence="7 8" key="1">
    <citation type="submission" date="2013-03" db="EMBL/GenBank/DDBJ databases">
        <title>The Genome Sequence of Capronia epimyces CBS 606.96.</title>
        <authorList>
            <consortium name="The Broad Institute Genomics Platform"/>
            <person name="Cuomo C."/>
            <person name="de Hoog S."/>
            <person name="Gorbushina A."/>
            <person name="Walker B."/>
            <person name="Young S.K."/>
            <person name="Zeng Q."/>
            <person name="Gargeya S."/>
            <person name="Fitzgerald M."/>
            <person name="Haas B."/>
            <person name="Abouelleil A."/>
            <person name="Allen A.W."/>
            <person name="Alvarado L."/>
            <person name="Arachchi H.M."/>
            <person name="Berlin A.M."/>
            <person name="Chapman S.B."/>
            <person name="Gainer-Dewar J."/>
            <person name="Goldberg J."/>
            <person name="Griggs A."/>
            <person name="Gujja S."/>
            <person name="Hansen M."/>
            <person name="Howarth C."/>
            <person name="Imamovic A."/>
            <person name="Ireland A."/>
            <person name="Larimer J."/>
            <person name="McCowan C."/>
            <person name="Murphy C."/>
            <person name="Pearson M."/>
            <person name="Poon T.W."/>
            <person name="Priest M."/>
            <person name="Roberts A."/>
            <person name="Saif S."/>
            <person name="Shea T."/>
            <person name="Sisk P."/>
            <person name="Sykes S."/>
            <person name="Wortman J."/>
            <person name="Nusbaum C."/>
            <person name="Birren B."/>
        </authorList>
    </citation>
    <scope>NUCLEOTIDE SEQUENCE [LARGE SCALE GENOMIC DNA]</scope>
    <source>
        <strain evidence="7 8">CBS 606.96</strain>
    </source>
</reference>
<gene>
    <name evidence="7" type="ORF">A1O3_09952</name>
</gene>
<evidence type="ECO:0000256" key="4">
    <source>
        <dbReference type="ARBA" id="ARBA00015925"/>
    </source>
</evidence>
<feature type="region of interest" description="Disordered" evidence="5">
    <location>
        <begin position="435"/>
        <end position="455"/>
    </location>
</feature>